<reference evidence="4 5" key="1">
    <citation type="submission" date="2022-11" db="EMBL/GenBank/DDBJ databases">
        <title>Deinococcus ZS9-10, Low Temperature and Draught-tolerating, UV-resistant Bacteria from Continental Antarctica.</title>
        <authorList>
            <person name="Cheng L."/>
        </authorList>
    </citation>
    <scope>NUCLEOTIDE SEQUENCE [LARGE SCALE GENOMIC DNA]</scope>
    <source>
        <strain evidence="4 5">ZS9-10</strain>
    </source>
</reference>
<dbReference type="InterPro" id="IPR011044">
    <property type="entry name" value="Quino_amine_DH_bsu"/>
</dbReference>
<feature type="signal peptide" evidence="2">
    <location>
        <begin position="1"/>
        <end position="17"/>
    </location>
</feature>
<organism evidence="4 5">
    <name type="scientific">Deinococcus arenicola</name>
    <dbReference type="NCBI Taxonomy" id="2994950"/>
    <lineage>
        <taxon>Bacteria</taxon>
        <taxon>Thermotogati</taxon>
        <taxon>Deinococcota</taxon>
        <taxon>Deinococci</taxon>
        <taxon>Deinococcales</taxon>
        <taxon>Deinococcaceae</taxon>
        <taxon>Deinococcus</taxon>
    </lineage>
</organism>
<evidence type="ECO:0000259" key="3">
    <source>
        <dbReference type="Pfam" id="PF22494"/>
    </source>
</evidence>
<gene>
    <name evidence="4" type="ORF">ORD21_14305</name>
</gene>
<proteinExistence type="predicted"/>
<feature type="domain" description="Choice-of-anchor I" evidence="3">
    <location>
        <begin position="389"/>
        <end position="526"/>
    </location>
</feature>
<accession>A0ABU4DTJ8</accession>
<feature type="compositionally biased region" description="Basic and acidic residues" evidence="1">
    <location>
        <begin position="263"/>
        <end position="273"/>
    </location>
</feature>
<evidence type="ECO:0000313" key="5">
    <source>
        <dbReference type="Proteomes" id="UP001276150"/>
    </source>
</evidence>
<dbReference type="InterPro" id="IPR011048">
    <property type="entry name" value="Haem_d1_sf"/>
</dbReference>
<evidence type="ECO:0000256" key="1">
    <source>
        <dbReference type="SAM" id="MobiDB-lite"/>
    </source>
</evidence>
<sequence>MKKLLPAALALSALLTACPRTTPPIVEPPADIPLVRTLDFTGFDGKVTLRTGGSKKLSLDAEPEYIAVSADGKTAYVTLQESNGVATVDIAGGVISAVTSLGLKDHSLPGNGLDASDRDGAGGKGAINIQNWPVKGAYMPDSIASISVGGKTYLLTANEGDGRDYKGFADEVRVKDLKLDPTAFPNAADLQKDAALGRLTVSSVDADTDGDGDADVLVAFGARSMTVWDSDMKRVADTGDLFGQKTAQISPTTFNSNGSADTFDTRSDNKGAEPEGVTTGVLGGKTFAFVGMERASGVAVLDVSNPAAPAWVDYAHFQPDPAAAPDSAAAGDLGPEGLLFIPAADSSGAQPLLVVSNEVSGSVTLYGVATDGKLTLKGRYQFPNAYSLSAAEISAYDKASKKLFVVNGQSKGLSVLDISMPSAPRLAGQIDLSKYGAGANSVAVHNGVVAVAVEAAVKTDPGKVALLNTDGSERAPAITVGALPDMLTFTPDGQFIVVANEGEPNDDYTIDPAGSVSIINVGKALNP</sequence>
<dbReference type="SUPFAM" id="SSF50969">
    <property type="entry name" value="YVTN repeat-like/Quinoprotein amine dehydrogenase"/>
    <property type="match status" value="1"/>
</dbReference>
<dbReference type="PANTHER" id="PTHR46928:SF1">
    <property type="entry name" value="MESENCHYME-SPECIFIC CELL SURFACE GLYCOPROTEIN"/>
    <property type="match status" value="1"/>
</dbReference>
<protein>
    <submittedName>
        <fullName evidence="4">Choice-of-anchor I family protein</fullName>
    </submittedName>
</protein>
<feature type="domain" description="Choice-of-anchor I" evidence="3">
    <location>
        <begin position="53"/>
        <end position="367"/>
    </location>
</feature>
<dbReference type="EMBL" id="JAPMIV010000035">
    <property type="protein sequence ID" value="MDV6375766.1"/>
    <property type="molecule type" value="Genomic_DNA"/>
</dbReference>
<dbReference type="PROSITE" id="PS51257">
    <property type="entry name" value="PROKAR_LIPOPROTEIN"/>
    <property type="match status" value="1"/>
</dbReference>
<feature type="region of interest" description="Disordered" evidence="1">
    <location>
        <begin position="249"/>
        <end position="276"/>
    </location>
</feature>
<evidence type="ECO:0000256" key="2">
    <source>
        <dbReference type="SAM" id="SignalP"/>
    </source>
</evidence>
<dbReference type="InterPro" id="IPR015943">
    <property type="entry name" value="WD40/YVTN_repeat-like_dom_sf"/>
</dbReference>
<keyword evidence="2" id="KW-0732">Signal</keyword>
<dbReference type="PANTHER" id="PTHR46928">
    <property type="entry name" value="MESENCHYME-SPECIFIC CELL SURFACE GLYCOPROTEIN"/>
    <property type="match status" value="1"/>
</dbReference>
<dbReference type="Gene3D" id="2.130.10.10">
    <property type="entry name" value="YVTN repeat-like/Quinoprotein amine dehydrogenase"/>
    <property type="match status" value="2"/>
</dbReference>
<name>A0ABU4DTJ8_9DEIO</name>
<dbReference type="NCBIfam" id="NF038117">
    <property type="entry name" value="choice_anch_I"/>
    <property type="match status" value="1"/>
</dbReference>
<evidence type="ECO:0000313" key="4">
    <source>
        <dbReference type="EMBL" id="MDV6375766.1"/>
    </source>
</evidence>
<dbReference type="InterPro" id="IPR052956">
    <property type="entry name" value="Mesenchyme-surface_protein"/>
</dbReference>
<feature type="chain" id="PRO_5047180048" evidence="2">
    <location>
        <begin position="18"/>
        <end position="527"/>
    </location>
</feature>
<dbReference type="RefSeq" id="WP_317641118.1">
    <property type="nucleotide sequence ID" value="NZ_JAPMIV010000035.1"/>
</dbReference>
<keyword evidence="5" id="KW-1185">Reference proteome</keyword>
<feature type="compositionally biased region" description="Polar residues" evidence="1">
    <location>
        <begin position="249"/>
        <end position="262"/>
    </location>
</feature>
<dbReference type="Proteomes" id="UP001276150">
    <property type="component" value="Unassembled WGS sequence"/>
</dbReference>
<dbReference type="Pfam" id="PF22494">
    <property type="entry name" value="choice_anch_I"/>
    <property type="match status" value="2"/>
</dbReference>
<comment type="caution">
    <text evidence="4">The sequence shown here is derived from an EMBL/GenBank/DDBJ whole genome shotgun (WGS) entry which is preliminary data.</text>
</comment>
<dbReference type="InterPro" id="IPR055188">
    <property type="entry name" value="Choice_anch_I"/>
</dbReference>
<dbReference type="SUPFAM" id="SSF51004">
    <property type="entry name" value="C-terminal (heme d1) domain of cytochrome cd1-nitrite reductase"/>
    <property type="match status" value="1"/>
</dbReference>